<dbReference type="EC" id="3.6.4.7" evidence="1"/>
<protein>
    <submittedName>
        <fullName evidence="1">ATPase</fullName>
        <ecNumber evidence="1">3.6.4.7</ecNumber>
    </submittedName>
</protein>
<accession>A0ABR2VQ82</accession>
<gene>
    <name evidence="1" type="primary">AFG1_1</name>
    <name evidence="1" type="ORF">K7432_013868</name>
</gene>
<dbReference type="GO" id="GO:0016787">
    <property type="term" value="F:hydrolase activity"/>
    <property type="evidence" value="ECO:0007669"/>
    <property type="project" value="UniProtKB-KW"/>
</dbReference>
<evidence type="ECO:0000313" key="1">
    <source>
        <dbReference type="EMBL" id="KAK9693570.1"/>
    </source>
</evidence>
<organism evidence="1 2">
    <name type="scientific">Basidiobolus ranarum</name>
    <dbReference type="NCBI Taxonomy" id="34480"/>
    <lineage>
        <taxon>Eukaryota</taxon>
        <taxon>Fungi</taxon>
        <taxon>Fungi incertae sedis</taxon>
        <taxon>Zoopagomycota</taxon>
        <taxon>Entomophthoromycotina</taxon>
        <taxon>Basidiobolomycetes</taxon>
        <taxon>Basidiobolales</taxon>
        <taxon>Basidiobolaceae</taxon>
        <taxon>Basidiobolus</taxon>
    </lineage>
</organism>
<name>A0ABR2VQ82_9FUNG</name>
<keyword evidence="2" id="KW-1185">Reference proteome</keyword>
<sequence>MLSFTRYISKSGLRSSTSSFKPGNIRNWCGNSNSFIAPFVVRTASRTASIRFFNSGPENALNPTDTIESVNPSVSRSSVSENDSPIAAYNKLVASGVVNDDSFQRSIVQLLEDLHEQLRTYHPEQAPVVQSSYFSKWFDNKSSSQSAAPKGLYL</sequence>
<dbReference type="Proteomes" id="UP001479436">
    <property type="component" value="Unassembled WGS sequence"/>
</dbReference>
<evidence type="ECO:0000313" key="2">
    <source>
        <dbReference type="Proteomes" id="UP001479436"/>
    </source>
</evidence>
<dbReference type="EMBL" id="JASJQH010008318">
    <property type="protein sequence ID" value="KAK9693570.1"/>
    <property type="molecule type" value="Genomic_DNA"/>
</dbReference>
<comment type="caution">
    <text evidence="1">The sequence shown here is derived from an EMBL/GenBank/DDBJ whole genome shotgun (WGS) entry which is preliminary data.</text>
</comment>
<reference evidence="1 2" key="1">
    <citation type="submission" date="2023-04" db="EMBL/GenBank/DDBJ databases">
        <title>Genome of Basidiobolus ranarum AG-B5.</title>
        <authorList>
            <person name="Stajich J.E."/>
            <person name="Carter-House D."/>
            <person name="Gryganskyi A."/>
        </authorList>
    </citation>
    <scope>NUCLEOTIDE SEQUENCE [LARGE SCALE GENOMIC DNA]</scope>
    <source>
        <strain evidence="1 2">AG-B5</strain>
    </source>
</reference>
<proteinExistence type="predicted"/>
<keyword evidence="1" id="KW-0378">Hydrolase</keyword>